<evidence type="ECO:0000259" key="2">
    <source>
        <dbReference type="Pfam" id="PF25273"/>
    </source>
</evidence>
<accession>W2ITK2</accession>
<feature type="region of interest" description="Disordered" evidence="1">
    <location>
        <begin position="1"/>
        <end position="20"/>
    </location>
</feature>
<feature type="compositionally biased region" description="Polar residues" evidence="1">
    <location>
        <begin position="52"/>
        <end position="79"/>
    </location>
</feature>
<dbReference type="PANTHER" id="PTHR34415:SF1">
    <property type="entry name" value="INTEGRASE CATALYTIC DOMAIN-CONTAINING PROTEIN"/>
    <property type="match status" value="1"/>
</dbReference>
<dbReference type="AlphaFoldDB" id="W2ITK2"/>
<reference evidence="3" key="1">
    <citation type="submission" date="2013-11" db="EMBL/GenBank/DDBJ databases">
        <title>The Genome Sequence of Phytophthora parasitica CJ05E6.</title>
        <authorList>
            <consortium name="The Broad Institute Genomics Platform"/>
            <person name="Russ C."/>
            <person name="Tyler B."/>
            <person name="Panabieres F."/>
            <person name="Shan W."/>
            <person name="Tripathy S."/>
            <person name="Grunwald N."/>
            <person name="Machado M."/>
            <person name="Johnson C.S."/>
            <person name="Arredondo F."/>
            <person name="Hong C."/>
            <person name="Coffey M."/>
            <person name="Young S.K."/>
            <person name="Zeng Q."/>
            <person name="Gargeya S."/>
            <person name="Fitzgerald M."/>
            <person name="Abouelleil A."/>
            <person name="Alvarado L."/>
            <person name="Chapman S.B."/>
            <person name="Gainer-Dewar J."/>
            <person name="Goldberg J."/>
            <person name="Griggs A."/>
            <person name="Gujja S."/>
            <person name="Hansen M."/>
            <person name="Howarth C."/>
            <person name="Imamovic A."/>
            <person name="Ireland A."/>
            <person name="Larimer J."/>
            <person name="McCowan C."/>
            <person name="Murphy C."/>
            <person name="Pearson M."/>
            <person name="Poon T.W."/>
            <person name="Priest M."/>
            <person name="Roberts A."/>
            <person name="Saif S."/>
            <person name="Shea T."/>
            <person name="Sykes S."/>
            <person name="Wortman J."/>
            <person name="Nusbaum C."/>
            <person name="Birren B."/>
        </authorList>
    </citation>
    <scope>NUCLEOTIDE SEQUENCE [LARGE SCALE GENOMIC DNA]</scope>
    <source>
        <strain evidence="3">CJ05E6</strain>
    </source>
</reference>
<name>W2ITK2_PHYNI</name>
<dbReference type="EMBL" id="KI673680">
    <property type="protein sequence ID" value="ETL36847.1"/>
    <property type="molecule type" value="Genomic_DNA"/>
</dbReference>
<feature type="compositionally biased region" description="Low complexity" evidence="1">
    <location>
        <begin position="1"/>
        <end position="17"/>
    </location>
</feature>
<organism evidence="3">
    <name type="scientific">Phytophthora nicotianae</name>
    <name type="common">Potato buckeye rot agent</name>
    <name type="synonym">Phytophthora parasitica</name>
    <dbReference type="NCBI Taxonomy" id="4792"/>
    <lineage>
        <taxon>Eukaryota</taxon>
        <taxon>Sar</taxon>
        <taxon>Stramenopiles</taxon>
        <taxon>Oomycota</taxon>
        <taxon>Peronosporomycetes</taxon>
        <taxon>Peronosporales</taxon>
        <taxon>Peronosporaceae</taxon>
        <taxon>Phytophthora</taxon>
    </lineage>
</organism>
<dbReference type="Pfam" id="PF25273">
    <property type="entry name" value="DUF7869"/>
    <property type="match status" value="1"/>
</dbReference>
<proteinExistence type="predicted"/>
<protein>
    <recommendedName>
        <fullName evidence="2">DUF7869 domain-containing protein</fullName>
    </recommendedName>
</protein>
<dbReference type="InterPro" id="IPR057191">
    <property type="entry name" value="DUF7869"/>
</dbReference>
<feature type="region of interest" description="Disordered" evidence="1">
    <location>
        <begin position="52"/>
        <end position="113"/>
    </location>
</feature>
<sequence>MLRQLPRRLSPPLSPSQDVAATPLSACDFSAVTPSECAVDSQVFRVQLAQGTNIDEATSSQENTAPAPSQERATPVSNQDDVHGDESEEDEDEPLEDSDDEDWGPDDDPDDVKVVIGESAGSEVEEDININLIESDVRQCVTDLINGDECEMGCLKGKSRELEWLTCSLGQMTKSEKTTCILTLVGVLMQTVCRSAFAHCLGEKPLTIQRYRRRVREGNIAPKEHGKKLNKNASSIDAVWLVKWFKEFAAEVGEVVPARVRTQKTKDGVVNKYYSREDYTLLPATFTWNVLHEEMHKREYKKDRAAVQSRDEASSDLAVIVMDFVLQNMTIPSVTCTPSQWYFCSLLAVNVYGIFFKNTGTQTNYVYDEFTSGKGSDQINSMLQHFIRTVVIPYGKKHLVVYADNCTGQNKNNHVIEFFVALVHMGFLERVDYKFFVKGHTKNSCDRGFGHVRKHVSRQDCWTMDHIIFAVNNSATFNTTVHISRGSIFFKSYKPVVSELYKNLTSVQQYQVLSMVNDQPGVVLCRKGPDNKATRQDLRRNVDGVATDDIKVDHMFAHFWKT</sequence>
<dbReference type="Proteomes" id="UP000053864">
    <property type="component" value="Unassembled WGS sequence"/>
</dbReference>
<feature type="domain" description="DUF7869" evidence="2">
    <location>
        <begin position="346"/>
        <end position="512"/>
    </location>
</feature>
<dbReference type="VEuPathDB" id="FungiDB:PPTG_24606"/>
<evidence type="ECO:0000313" key="3">
    <source>
        <dbReference type="EMBL" id="ETL36847.1"/>
    </source>
</evidence>
<evidence type="ECO:0000256" key="1">
    <source>
        <dbReference type="SAM" id="MobiDB-lite"/>
    </source>
</evidence>
<gene>
    <name evidence="3" type="ORF">L916_11249</name>
</gene>
<feature type="compositionally biased region" description="Acidic residues" evidence="1">
    <location>
        <begin position="86"/>
        <end position="110"/>
    </location>
</feature>
<dbReference type="PANTHER" id="PTHR34415">
    <property type="entry name" value="INTEGRASE CATALYTIC DOMAIN-CONTAINING PROTEIN"/>
    <property type="match status" value="1"/>
</dbReference>